<evidence type="ECO:0000256" key="10">
    <source>
        <dbReference type="PIRSR" id="PIRSR001191-1"/>
    </source>
</evidence>
<dbReference type="InterPro" id="IPR024079">
    <property type="entry name" value="MetalloPept_cat_dom_sf"/>
</dbReference>
<feature type="binding site" evidence="12">
    <location>
        <position position="218"/>
    </location>
    <ligand>
        <name>Zn(2+)</name>
        <dbReference type="ChEBI" id="CHEBI:29105"/>
        <label>1</label>
    </ligand>
</feature>
<dbReference type="InterPro" id="IPR002477">
    <property type="entry name" value="Peptidoglycan-bd-like"/>
</dbReference>
<dbReference type="PIRSF" id="PIRSF001191">
    <property type="entry name" value="Peptidase_M10A_matrix"/>
    <property type="match status" value="1"/>
</dbReference>
<feature type="binding site" evidence="12">
    <location>
        <position position="263"/>
    </location>
    <ligand>
        <name>Zn(2+)</name>
        <dbReference type="ChEBI" id="CHEBI:29105"/>
        <label>2</label>
        <note>catalytic</note>
    </ligand>
</feature>
<feature type="repeat" description="Hemopexin" evidence="14">
    <location>
        <begin position="330"/>
        <end position="379"/>
    </location>
</feature>
<feature type="binding site" evidence="12">
    <location>
        <position position="223"/>
    </location>
    <ligand>
        <name>Ca(2+)</name>
        <dbReference type="ChEBI" id="CHEBI:29108"/>
        <label>1</label>
    </ligand>
</feature>
<feature type="binding site" evidence="12">
    <location>
        <position position="197"/>
    </location>
    <ligand>
        <name>Ca(2+)</name>
        <dbReference type="ChEBI" id="CHEBI:29108"/>
        <label>3</label>
    </ligand>
</feature>
<dbReference type="GO" id="GO:0005615">
    <property type="term" value="C:extracellular space"/>
    <property type="evidence" value="ECO:0007669"/>
    <property type="project" value="TreeGrafter"/>
</dbReference>
<comment type="similarity">
    <text evidence="1">Belongs to the peptidase M10A family.</text>
</comment>
<evidence type="ECO:0000256" key="4">
    <source>
        <dbReference type="ARBA" id="ARBA00022737"/>
    </source>
</evidence>
<feature type="repeat" description="Hemopexin" evidence="14">
    <location>
        <begin position="383"/>
        <end position="429"/>
    </location>
</feature>
<evidence type="ECO:0000256" key="12">
    <source>
        <dbReference type="PIRSR" id="PIRSR621190-2"/>
    </source>
</evidence>
<keyword evidence="5" id="KW-0378">Hydrolase</keyword>
<keyword evidence="2" id="KW-0645">Protease</keyword>
<feature type="binding site" evidence="12">
    <location>
        <position position="223"/>
    </location>
    <ligand>
        <name>Ca(2+)</name>
        <dbReference type="ChEBI" id="CHEBI:29108"/>
        <label>3</label>
    </ligand>
</feature>
<dbReference type="PANTHER" id="PTHR10201:SF287">
    <property type="entry name" value="MATRIX METALLOPEPTIDASE 25B-RELATED"/>
    <property type="match status" value="1"/>
</dbReference>
<comment type="cofactor">
    <cofactor evidence="12">
        <name>Ca(2+)</name>
        <dbReference type="ChEBI" id="CHEBI:29108"/>
    </cofactor>
    <text evidence="12">Can bind about 5 Ca(2+) ions per subunit.</text>
</comment>
<dbReference type="InterPro" id="IPR006026">
    <property type="entry name" value="Peptidase_Metallo"/>
</dbReference>
<evidence type="ECO:0000256" key="16">
    <source>
        <dbReference type="SAM" id="SignalP"/>
    </source>
</evidence>
<dbReference type="GO" id="GO:0030198">
    <property type="term" value="P:extracellular matrix organization"/>
    <property type="evidence" value="ECO:0007669"/>
    <property type="project" value="TreeGrafter"/>
</dbReference>
<feature type="compositionally biased region" description="Pro residues" evidence="15">
    <location>
        <begin position="314"/>
        <end position="324"/>
    </location>
</feature>
<dbReference type="InterPro" id="IPR033739">
    <property type="entry name" value="M10A_MMP"/>
</dbReference>
<dbReference type="GO" id="GO:0008270">
    <property type="term" value="F:zinc ion binding"/>
    <property type="evidence" value="ECO:0007669"/>
    <property type="project" value="InterPro"/>
</dbReference>
<feature type="binding site" evidence="11">
    <location>
        <position position="245"/>
    </location>
    <ligand>
        <name>Zn(2+)</name>
        <dbReference type="ChEBI" id="CHEBI:29105"/>
        <label>2</label>
        <note>catalytic</note>
    </ligand>
</feature>
<evidence type="ECO:0000256" key="6">
    <source>
        <dbReference type="ARBA" id="ARBA00022833"/>
    </source>
</evidence>
<dbReference type="CDD" id="cd00094">
    <property type="entry name" value="HX"/>
    <property type="match status" value="1"/>
</dbReference>
<dbReference type="InterPro" id="IPR021190">
    <property type="entry name" value="Pept_M10A"/>
</dbReference>
<organism evidence="18 19">
    <name type="scientific">Aldrovandia affinis</name>
    <dbReference type="NCBI Taxonomy" id="143900"/>
    <lineage>
        <taxon>Eukaryota</taxon>
        <taxon>Metazoa</taxon>
        <taxon>Chordata</taxon>
        <taxon>Craniata</taxon>
        <taxon>Vertebrata</taxon>
        <taxon>Euteleostomi</taxon>
        <taxon>Actinopterygii</taxon>
        <taxon>Neopterygii</taxon>
        <taxon>Teleostei</taxon>
        <taxon>Notacanthiformes</taxon>
        <taxon>Halosauridae</taxon>
        <taxon>Aldrovandia</taxon>
    </lineage>
</organism>
<dbReference type="Gene3D" id="2.110.10.10">
    <property type="entry name" value="Hemopexin-like domain"/>
    <property type="match status" value="1"/>
</dbReference>
<feature type="modified residue" description="Phosphotyrosine; by PKDCC" evidence="13">
    <location>
        <position position="418"/>
    </location>
</feature>
<dbReference type="Proteomes" id="UP001221898">
    <property type="component" value="Unassembled WGS sequence"/>
</dbReference>
<evidence type="ECO:0000256" key="3">
    <source>
        <dbReference type="ARBA" id="ARBA00022723"/>
    </source>
</evidence>
<feature type="binding site" evidence="12">
    <location>
        <position position="441"/>
    </location>
    <ligand>
        <name>Ca(2+)</name>
        <dbReference type="ChEBI" id="CHEBI:29108"/>
        <label>5</label>
    </ligand>
</feature>
<evidence type="ECO:0000313" key="19">
    <source>
        <dbReference type="Proteomes" id="UP001221898"/>
    </source>
</evidence>
<name>A0AAD7SHF0_9TELE</name>
<feature type="binding site" evidence="12">
    <location>
        <position position="196"/>
    </location>
    <ligand>
        <name>Ca(2+)</name>
        <dbReference type="ChEBI" id="CHEBI:29108"/>
        <label>3</label>
    </ligand>
</feature>
<dbReference type="FunFam" id="2.110.10.10:FF:000018">
    <property type="entry name" value="Matrix metallopeptidase 25b"/>
    <property type="match status" value="1"/>
</dbReference>
<evidence type="ECO:0000256" key="8">
    <source>
        <dbReference type="ARBA" id="ARBA00023049"/>
    </source>
</evidence>
<feature type="signal peptide" evidence="16">
    <location>
        <begin position="1"/>
        <end position="21"/>
    </location>
</feature>
<dbReference type="InterPro" id="IPR018487">
    <property type="entry name" value="Hemopexin-like_repeat"/>
</dbReference>
<dbReference type="AlphaFoldDB" id="A0AAD7SHF0"/>
<dbReference type="SUPFAM" id="SSF47090">
    <property type="entry name" value="PGBD-like"/>
    <property type="match status" value="1"/>
</dbReference>
<feature type="binding site" description="in inhibited form" evidence="12">
    <location>
        <position position="89"/>
    </location>
    <ligand>
        <name>Zn(2+)</name>
        <dbReference type="ChEBI" id="CHEBI:29105"/>
        <label>2</label>
        <note>catalytic</note>
    </ligand>
</feature>
<sequence length="575" mass="64565">MSYKALCVTGTVLLCVSVGLTAPMADQYSRSLDWLTRYGYLLPPDPRTGQLQTREGINTALRQMQRFAGLNETGELDQATLFLMSTPRCSLPDIVGTGDLLKKRRKKRYTLSGLRWDKTAITWSVHNYPSPTLSPSLHPELVDTILTYALKVWSDITPLHFYHLSWGNGASGGKKEEGDMRVSFSRSFHDDGYPFDGKGGTLAHAFFPGRSDLAGDVHFDDEETWTYGNSQNDHGNTDFFTVAVHEFGHALGLSHSSSDTSIMRPYYQGSVGDIPSYSLPEDDRLGIQTLYGRRGGLITPYTGAPATPSLPHTPTSPYPRPTNRPDPSLLDRCEGAYDAVANIRGEVFFFKGPYFWRIQQSGSLVSLSPALIRNFWNGLPRKTYKIDAVYERKSDSHIVFFIGDQYWVFQDTSPLPGYPRPLSDWGLLTGDEKSAERVGAAFVWAHNGKTYLFSGGEFWRFDEGGRGTGRRLEAGYPRPTSLWGGVPSDPDDIMSWKDGGTYFFKENSYWVLKSGGLDHETVTIFKQMKSDKTYQEAFSDLGHSWEVPAELFQKLQEITFHMYIPSTHTTEVNKL</sequence>
<keyword evidence="9" id="KW-0865">Zymogen</keyword>
<evidence type="ECO:0000259" key="17">
    <source>
        <dbReference type="SMART" id="SM00235"/>
    </source>
</evidence>
<dbReference type="PANTHER" id="PTHR10201">
    <property type="entry name" value="MATRIX METALLOPROTEINASE"/>
    <property type="match status" value="1"/>
</dbReference>
<dbReference type="SMART" id="SM00120">
    <property type="entry name" value="HX"/>
    <property type="match status" value="4"/>
</dbReference>
<keyword evidence="3 11" id="KW-0479">Metal-binding</keyword>
<dbReference type="SMART" id="SM00235">
    <property type="entry name" value="ZnMc"/>
    <property type="match status" value="1"/>
</dbReference>
<feature type="repeat" description="Hemopexin" evidence="14">
    <location>
        <begin position="435"/>
        <end position="487"/>
    </location>
</feature>
<keyword evidence="16" id="KW-0732">Signal</keyword>
<evidence type="ECO:0000256" key="13">
    <source>
        <dbReference type="PIRSR" id="PIRSR621190-4"/>
    </source>
</evidence>
<dbReference type="CDD" id="cd04278">
    <property type="entry name" value="ZnMc_MMP"/>
    <property type="match status" value="1"/>
</dbReference>
<feature type="binding site" evidence="12">
    <location>
        <position position="189"/>
    </location>
    <ligand>
        <name>Zn(2+)</name>
        <dbReference type="ChEBI" id="CHEBI:29105"/>
        <label>1</label>
    </ligand>
</feature>
<dbReference type="GO" id="GO:0006508">
    <property type="term" value="P:proteolysis"/>
    <property type="evidence" value="ECO:0007669"/>
    <property type="project" value="UniProtKB-KW"/>
</dbReference>
<evidence type="ECO:0000256" key="2">
    <source>
        <dbReference type="ARBA" id="ARBA00022670"/>
    </source>
</evidence>
<feature type="domain" description="Peptidase metallopeptidase" evidence="17">
    <location>
        <begin position="112"/>
        <end position="293"/>
    </location>
</feature>
<feature type="binding site" evidence="12">
    <location>
        <position position="179"/>
    </location>
    <ligand>
        <name>Ca(2+)</name>
        <dbReference type="ChEBI" id="CHEBI:29108"/>
        <label>2</label>
    </ligand>
</feature>
<dbReference type="Pfam" id="PF00045">
    <property type="entry name" value="Hemopexin"/>
    <property type="match status" value="3"/>
</dbReference>
<evidence type="ECO:0000256" key="1">
    <source>
        <dbReference type="ARBA" id="ARBA00010370"/>
    </source>
</evidence>
<feature type="binding site" evidence="12">
    <location>
        <position position="204"/>
    </location>
    <ligand>
        <name>Zn(2+)</name>
        <dbReference type="ChEBI" id="CHEBI:29105"/>
        <label>1</label>
    </ligand>
</feature>
<keyword evidence="7 12" id="KW-0106">Calcium</keyword>
<accession>A0AAD7SHF0</accession>
<dbReference type="GO" id="GO:0004222">
    <property type="term" value="F:metalloendopeptidase activity"/>
    <property type="evidence" value="ECO:0007669"/>
    <property type="project" value="InterPro"/>
</dbReference>
<keyword evidence="19" id="KW-1185">Reference proteome</keyword>
<feature type="binding site" evidence="12">
    <location>
        <position position="491"/>
    </location>
    <ligand>
        <name>Ca(2+)</name>
        <dbReference type="ChEBI" id="CHEBI:29108"/>
        <label>4</label>
    </ligand>
</feature>
<feature type="binding site" evidence="11">
    <location>
        <position position="255"/>
    </location>
    <ligand>
        <name>Zn(2+)</name>
        <dbReference type="ChEBI" id="CHEBI:29105"/>
        <label>2</label>
        <note>catalytic</note>
    </ligand>
</feature>
<feature type="binding site" evidence="12">
    <location>
        <position position="338"/>
    </location>
    <ligand>
        <name>Ca(2+)</name>
        <dbReference type="ChEBI" id="CHEBI:29108"/>
        <label>4</label>
    </ligand>
</feature>
<feature type="active site" evidence="10">
    <location>
        <position position="246"/>
    </location>
</feature>
<feature type="binding site" evidence="12">
    <location>
        <position position="220"/>
    </location>
    <ligand>
        <name>Ca(2+)</name>
        <dbReference type="ChEBI" id="CHEBI:29108"/>
        <label>3</label>
    </ligand>
</feature>
<evidence type="ECO:0000256" key="7">
    <source>
        <dbReference type="ARBA" id="ARBA00022837"/>
    </source>
</evidence>
<feature type="binding site" evidence="12">
    <location>
        <position position="221"/>
    </location>
    <ligand>
        <name>Ca(2+)</name>
        <dbReference type="ChEBI" id="CHEBI:29108"/>
        <label>1</label>
    </ligand>
</feature>
<dbReference type="InterPro" id="IPR000585">
    <property type="entry name" value="Hemopexin-like_dom"/>
</dbReference>
<dbReference type="GO" id="GO:0031012">
    <property type="term" value="C:extracellular matrix"/>
    <property type="evidence" value="ECO:0007669"/>
    <property type="project" value="InterPro"/>
</dbReference>
<evidence type="ECO:0000256" key="14">
    <source>
        <dbReference type="PROSITE-ProRule" id="PRU01011"/>
    </source>
</evidence>
<keyword evidence="4" id="KW-0677">Repeat</keyword>
<evidence type="ECO:0000256" key="11">
    <source>
        <dbReference type="PIRSR" id="PIRSR001191-2"/>
    </source>
</evidence>
<dbReference type="Pfam" id="PF00413">
    <property type="entry name" value="Peptidase_M10"/>
    <property type="match status" value="1"/>
</dbReference>
<dbReference type="PROSITE" id="PS51642">
    <property type="entry name" value="HEMOPEXIN_2"/>
    <property type="match status" value="3"/>
</dbReference>
<keyword evidence="8" id="KW-0482">Metalloprotease</keyword>
<dbReference type="Gene3D" id="3.40.390.10">
    <property type="entry name" value="Collagenase (Catalytic Domain)"/>
    <property type="match status" value="1"/>
</dbReference>
<dbReference type="PRINTS" id="PR00138">
    <property type="entry name" value="MATRIXIN"/>
</dbReference>
<feature type="binding site" evidence="11">
    <location>
        <position position="249"/>
    </location>
    <ligand>
        <name>Zn(2+)</name>
        <dbReference type="ChEBI" id="CHEBI:29105"/>
        <label>2</label>
        <note>catalytic</note>
    </ligand>
</feature>
<feature type="binding site" evidence="12">
    <location>
        <position position="387"/>
    </location>
    <ligand>
        <name>Ca(2+)</name>
        <dbReference type="ChEBI" id="CHEBI:29108"/>
        <label>4</label>
    </ligand>
</feature>
<dbReference type="EMBL" id="JAINUG010000063">
    <property type="protein sequence ID" value="KAJ8402563.1"/>
    <property type="molecule type" value="Genomic_DNA"/>
</dbReference>
<feature type="binding site" evidence="12">
    <location>
        <position position="191"/>
    </location>
    <ligand>
        <name>Zn(2+)</name>
        <dbReference type="ChEBI" id="CHEBI:29105"/>
        <label>1</label>
    </ligand>
</feature>
<reference evidence="18" key="1">
    <citation type="journal article" date="2023" name="Science">
        <title>Genome structures resolve the early diversification of teleost fishes.</title>
        <authorList>
            <person name="Parey E."/>
            <person name="Louis A."/>
            <person name="Montfort J."/>
            <person name="Bouchez O."/>
            <person name="Roques C."/>
            <person name="Iampietro C."/>
            <person name="Lluch J."/>
            <person name="Castinel A."/>
            <person name="Donnadieu C."/>
            <person name="Desvignes T."/>
            <person name="Floi Bucao C."/>
            <person name="Jouanno E."/>
            <person name="Wen M."/>
            <person name="Mejri S."/>
            <person name="Dirks R."/>
            <person name="Jansen H."/>
            <person name="Henkel C."/>
            <person name="Chen W.J."/>
            <person name="Zahm M."/>
            <person name="Cabau C."/>
            <person name="Klopp C."/>
            <person name="Thompson A.W."/>
            <person name="Robinson-Rechavi M."/>
            <person name="Braasch I."/>
            <person name="Lecointre G."/>
            <person name="Bobe J."/>
            <person name="Postlethwait J.H."/>
            <person name="Berthelot C."/>
            <person name="Roest Crollius H."/>
            <person name="Guiguen Y."/>
        </authorList>
    </citation>
    <scope>NUCLEOTIDE SEQUENCE</scope>
    <source>
        <strain evidence="18">NC1722</strain>
    </source>
</reference>
<dbReference type="InterPro" id="IPR036375">
    <property type="entry name" value="Hemopexin-like_dom_sf"/>
</dbReference>
<evidence type="ECO:0000256" key="15">
    <source>
        <dbReference type="SAM" id="MobiDB-lite"/>
    </source>
</evidence>
<evidence type="ECO:0000256" key="9">
    <source>
        <dbReference type="ARBA" id="ARBA00023145"/>
    </source>
</evidence>
<dbReference type="InterPro" id="IPR036365">
    <property type="entry name" value="PGBD-like_sf"/>
</dbReference>
<dbReference type="Pfam" id="PF01471">
    <property type="entry name" value="PG_binding_1"/>
    <property type="match status" value="1"/>
</dbReference>
<dbReference type="FunFam" id="3.40.390.10:FF:000070">
    <property type="entry name" value="Matrix metallopeptidase 25b"/>
    <property type="match status" value="1"/>
</dbReference>
<feature type="chain" id="PRO_5041972455" description="Peptidase metallopeptidase domain-containing protein" evidence="16">
    <location>
        <begin position="22"/>
        <end position="575"/>
    </location>
</feature>
<gene>
    <name evidence="18" type="ORF">AAFF_G00366460</name>
</gene>
<protein>
    <recommendedName>
        <fullName evidence="17">Peptidase metallopeptidase domain-containing protein</fullName>
    </recommendedName>
</protein>
<dbReference type="SUPFAM" id="SSF50923">
    <property type="entry name" value="Hemopexin-like domain"/>
    <property type="match status" value="1"/>
</dbReference>
<keyword evidence="6 11" id="KW-0862">Zinc</keyword>
<dbReference type="InterPro" id="IPR001818">
    <property type="entry name" value="Pept_M10_metallopeptidase"/>
</dbReference>
<dbReference type="SUPFAM" id="SSF55486">
    <property type="entry name" value="Metalloproteases ('zincins'), catalytic domain"/>
    <property type="match status" value="1"/>
</dbReference>
<evidence type="ECO:0000313" key="18">
    <source>
        <dbReference type="EMBL" id="KAJ8402563.1"/>
    </source>
</evidence>
<comment type="caution">
    <text evidence="18">The sequence shown here is derived from an EMBL/GenBank/DDBJ whole genome shotgun (WGS) entry which is preliminary data.</text>
</comment>
<feature type="binding site" evidence="12">
    <location>
        <position position="216"/>
    </location>
    <ligand>
        <name>Ca(2+)</name>
        <dbReference type="ChEBI" id="CHEBI:29108"/>
        <label>2</label>
    </ligand>
</feature>
<comment type="cofactor">
    <cofactor evidence="12">
        <name>Zn(2+)</name>
        <dbReference type="ChEBI" id="CHEBI:29105"/>
    </cofactor>
    <text evidence="12">Binds 2 Zn(2+) ions per subunit.</text>
</comment>
<dbReference type="GO" id="GO:0030574">
    <property type="term" value="P:collagen catabolic process"/>
    <property type="evidence" value="ECO:0007669"/>
    <property type="project" value="TreeGrafter"/>
</dbReference>
<feature type="region of interest" description="Disordered" evidence="15">
    <location>
        <begin position="302"/>
        <end position="325"/>
    </location>
</feature>
<proteinExistence type="inferred from homology"/>
<evidence type="ECO:0000256" key="5">
    <source>
        <dbReference type="ARBA" id="ARBA00022801"/>
    </source>
</evidence>